<feature type="compositionally biased region" description="Polar residues" evidence="9">
    <location>
        <begin position="1622"/>
        <end position="1635"/>
    </location>
</feature>
<feature type="compositionally biased region" description="Basic and acidic residues" evidence="9">
    <location>
        <begin position="771"/>
        <end position="786"/>
    </location>
</feature>
<feature type="compositionally biased region" description="Polar residues" evidence="9">
    <location>
        <begin position="1996"/>
        <end position="2005"/>
    </location>
</feature>
<evidence type="ECO:0000256" key="3">
    <source>
        <dbReference type="ARBA" id="ARBA00020612"/>
    </source>
</evidence>
<evidence type="ECO:0000313" key="11">
    <source>
        <dbReference type="EMBL" id="CAH1238780.1"/>
    </source>
</evidence>
<evidence type="ECO:0000256" key="6">
    <source>
        <dbReference type="ARBA" id="ARBA00023163"/>
    </source>
</evidence>
<evidence type="ECO:0000256" key="7">
    <source>
        <dbReference type="ARBA" id="ARBA00023242"/>
    </source>
</evidence>
<evidence type="ECO:0000256" key="9">
    <source>
        <dbReference type="SAM" id="MobiDB-lite"/>
    </source>
</evidence>
<feature type="compositionally biased region" description="Polar residues" evidence="9">
    <location>
        <begin position="1426"/>
        <end position="1435"/>
    </location>
</feature>
<feature type="region of interest" description="Disordered" evidence="9">
    <location>
        <begin position="739"/>
        <end position="786"/>
    </location>
</feature>
<dbReference type="Pfam" id="PF10744">
    <property type="entry name" value="Med1"/>
    <property type="match status" value="1"/>
</dbReference>
<feature type="compositionally biased region" description="Low complexity" evidence="9">
    <location>
        <begin position="1121"/>
        <end position="1153"/>
    </location>
</feature>
<organism evidence="11 12">
    <name type="scientific">Branchiostoma lanceolatum</name>
    <name type="common">Common lancelet</name>
    <name type="synonym">Amphioxus lanceolatum</name>
    <dbReference type="NCBI Taxonomy" id="7740"/>
    <lineage>
        <taxon>Eukaryota</taxon>
        <taxon>Metazoa</taxon>
        <taxon>Chordata</taxon>
        <taxon>Cephalochordata</taxon>
        <taxon>Leptocardii</taxon>
        <taxon>Amphioxiformes</taxon>
        <taxon>Branchiostomatidae</taxon>
        <taxon>Branchiostoma</taxon>
    </lineage>
</organism>
<dbReference type="GO" id="GO:0003712">
    <property type="term" value="F:transcription coregulator activity"/>
    <property type="evidence" value="ECO:0007669"/>
    <property type="project" value="InterPro"/>
</dbReference>
<feature type="compositionally biased region" description="Polar residues" evidence="9">
    <location>
        <begin position="1389"/>
        <end position="1401"/>
    </location>
</feature>
<protein>
    <recommendedName>
        <fullName evidence="3">Mediator of RNA polymerase II transcription subunit 1</fullName>
    </recommendedName>
    <alternativeName>
        <fullName evidence="8">Mediator complex subunit 1</fullName>
    </alternativeName>
</protein>
<evidence type="ECO:0000256" key="2">
    <source>
        <dbReference type="ARBA" id="ARBA00006210"/>
    </source>
</evidence>
<accession>A0A8J9VG80</accession>
<proteinExistence type="inferred from homology"/>
<dbReference type="Proteomes" id="UP000838412">
    <property type="component" value="Chromosome 10"/>
</dbReference>
<feature type="region of interest" description="Disordered" evidence="9">
    <location>
        <begin position="809"/>
        <end position="905"/>
    </location>
</feature>
<feature type="compositionally biased region" description="Polar residues" evidence="9">
    <location>
        <begin position="1746"/>
        <end position="1775"/>
    </location>
</feature>
<feature type="compositionally biased region" description="Polar residues" evidence="9">
    <location>
        <begin position="1243"/>
        <end position="1263"/>
    </location>
</feature>
<feature type="compositionally biased region" description="Low complexity" evidence="9">
    <location>
        <begin position="1438"/>
        <end position="1455"/>
    </location>
</feature>
<comment type="subcellular location">
    <subcellularLocation>
        <location evidence="1">Nucleus</location>
    </subcellularLocation>
</comment>
<evidence type="ECO:0000256" key="4">
    <source>
        <dbReference type="ARBA" id="ARBA00023015"/>
    </source>
</evidence>
<name>A0A8J9VG80_BRALA</name>
<feature type="compositionally biased region" description="Low complexity" evidence="9">
    <location>
        <begin position="1195"/>
        <end position="1205"/>
    </location>
</feature>
<feature type="region of interest" description="Disordered" evidence="9">
    <location>
        <begin position="1168"/>
        <end position="1784"/>
    </location>
</feature>
<feature type="compositionally biased region" description="Basic and acidic residues" evidence="9">
    <location>
        <begin position="1899"/>
        <end position="1911"/>
    </location>
</feature>
<evidence type="ECO:0000259" key="10">
    <source>
        <dbReference type="Pfam" id="PF10744"/>
    </source>
</evidence>
<dbReference type="EMBL" id="OV696695">
    <property type="protein sequence ID" value="CAH1238780.1"/>
    <property type="molecule type" value="Genomic_DNA"/>
</dbReference>
<feature type="compositionally biased region" description="Low complexity" evidence="9">
    <location>
        <begin position="1513"/>
        <end position="1546"/>
    </location>
</feature>
<feature type="region of interest" description="Disordered" evidence="9">
    <location>
        <begin position="1076"/>
        <end position="1153"/>
    </location>
</feature>
<keyword evidence="5" id="KW-0010">Activator</keyword>
<feature type="compositionally biased region" description="Low complexity" evidence="9">
    <location>
        <begin position="1092"/>
        <end position="1109"/>
    </location>
</feature>
<dbReference type="PANTHER" id="PTHR12881">
    <property type="entry name" value="MEDIATOR OF RNA POLYMERASE II TRANSCRIPTION SUBUNIT 1"/>
    <property type="match status" value="1"/>
</dbReference>
<dbReference type="InterPro" id="IPR019680">
    <property type="entry name" value="Mediator_Med1"/>
</dbReference>
<feature type="compositionally biased region" description="Low complexity" evidence="9">
    <location>
        <begin position="1345"/>
        <end position="1374"/>
    </location>
</feature>
<feature type="compositionally biased region" description="Low complexity" evidence="9">
    <location>
        <begin position="1640"/>
        <end position="1723"/>
    </location>
</feature>
<dbReference type="PANTHER" id="PTHR12881:SF10">
    <property type="entry name" value="MEDIATOR OF RNA POLYMERASE II TRANSCRIPTION SUBUNIT 1"/>
    <property type="match status" value="1"/>
</dbReference>
<comment type="similarity">
    <text evidence="2">Belongs to the Mediator complex subunit 1 family.</text>
</comment>
<feature type="compositionally biased region" description="Polar residues" evidence="9">
    <location>
        <begin position="1273"/>
        <end position="1299"/>
    </location>
</feature>
<feature type="region of interest" description="Disordered" evidence="9">
    <location>
        <begin position="1892"/>
        <end position="2047"/>
    </location>
</feature>
<keyword evidence="12" id="KW-1185">Reference proteome</keyword>
<keyword evidence="7" id="KW-0539">Nucleus</keyword>
<gene>
    <name evidence="11" type="primary">MED1</name>
    <name evidence="11" type="ORF">BLAG_LOCUS3241</name>
</gene>
<reference evidence="11" key="1">
    <citation type="submission" date="2022-01" db="EMBL/GenBank/DDBJ databases">
        <authorList>
            <person name="Braso-Vives M."/>
        </authorList>
    </citation>
    <scope>NUCLEOTIDE SEQUENCE</scope>
</reference>
<evidence type="ECO:0000256" key="5">
    <source>
        <dbReference type="ARBA" id="ARBA00023159"/>
    </source>
</evidence>
<dbReference type="OrthoDB" id="2281547at2759"/>
<feature type="compositionally biased region" description="Polar residues" evidence="9">
    <location>
        <begin position="1561"/>
        <end position="1587"/>
    </location>
</feature>
<evidence type="ECO:0000256" key="8">
    <source>
        <dbReference type="ARBA" id="ARBA00031254"/>
    </source>
</evidence>
<keyword evidence="6" id="KW-0804">Transcription</keyword>
<feature type="compositionally biased region" description="Low complexity" evidence="9">
    <location>
        <begin position="1612"/>
        <end position="1621"/>
    </location>
</feature>
<evidence type="ECO:0000313" key="12">
    <source>
        <dbReference type="Proteomes" id="UP000838412"/>
    </source>
</evidence>
<feature type="domain" description="Mediator complex subunit Med1" evidence="10">
    <location>
        <begin position="103"/>
        <end position="483"/>
    </location>
</feature>
<sequence length="2208" mass="228919">MAAVEQRLPHGLLSPPLGKSSLSLTLHLARKGRFQAVEISGGKLSSSKDEKSEALSALMQRLRTKSAQIKSWSDTSKLVRSMVWTSLNDKRAVDNLDHSRLRKCINALQKALKVTTLPSMVERLDSVARQVGLNFKVTSSGHECCISSELFYVEIRLDTSGGVQDVRVAHHGSESQSCPEMLRVLRNGDFKEFVGHLKGLQNIYRIPGDSKIKMRTYQTLLCMESDLTKMADAYNEAFHEEGVGETDSRMSGGRVDPMTQIQKGIVGYVIPRQGGHPMQLKCFISPYDMLNVEREKSETIRDNVPRDVGQSVNVALEGSTSHKLQTQPLFAGMNPPQHDSKGPVGTPAFAGINNNNMMLLPACFSLAPPSPIPLSLSTIKRIHSATGILCGDESKAVPMNRLVTQNVMEAKGIADMDNNNGRNKLFHVTLPDQHHCYYINDSPDVKGVLVSKIPFTHPACVPRVLEALRRQTVYNTLITSCVRKGCEEAKENAQLFEVNTTSPTGISVTFEHPVQESMACLEIDLADPNHVKCKVHIPAGDAPVCTDEYATMVMNRCLSIPVLMRAIARHAVAHHKEMQRQISTTSAGILSSLSKATEGIVMSHGFSEFAAVTSPGLKIAAVKDGNEQKLSNANLNLLGVTSPGGGGKAGGTLLMHLNGVDPSQGNDFGGAAAQYRQASVSPFTLASTTTGRGAQAELQFTDTDATKVSENPMLASLLKGSLQGPPHSKSHPMLMNLLKEPVGVPPQPGQMSPRGTEPPPPTKQRKRKRKSTTDNRSPKRQQSEEEFTKELNAMDFDSNIPYDATLQADHLTPTTPHPSTPTVQSPARAFPHPPSHSMQLKPSLDPSGRGEAVKDFTQDSEVSAMLNDIAEQSERLKRQGSRDGANSRLSHESLPPLDSTGFIRTDGSMEDLTAAGAVAPGGDLQAAFDPADFVAGESTPGTDHLDTDYTFPTEPIEFNTEVLNTTDTSFVDSLIEESSEGNVSMDVESCDANAFGLALNPTSVASKIATSGTGSSDVSGKSQAATEVVTEAVGSVSSNVGSALSASSFDQGPFSGSDLQGLDLSMTAASTPEVLDLSTGHHTPLDQQTEPTDLSTSQKSSSSTSLQQLEPTDLSTSLKLPSAIPPSSTATASAASVPSSSGTTSSASITQQSTGSLKITLSLGNNMASIKSGKSDSEGSRSDGSTKVTKRRSSSRSSAEGSNGAEGSGKRSRAGDKKDKGSKRRRSEAGVSPPRAAGVGPNGSRTPPVSKTFTPPYSTSPARSYTPPASLPGASSQLPMATPTARSHTPPASMQSSRSGSGGKPAAMLSLQAKTVGAIGKSGSLGGGKSLSGTGSASPMRTKALSKSLSEGSGKGGQSPRSKSQVSGSGSKSSSSKDKPSRIMITISRHPSASSSYTATLRNAKSDSGSKSSSSKNASSKGSDQVRASTPTTSGPRPASSSPKVSTPTPKPATSGPKTISPVPKPVPGTAKPVPGTAKPVPGTAKPVPGTAKPVPGTAKPVPGTAKLVPGTAKPVPGTAKPVPGTPKTVTPSSKTSSSGLKVASSNPKVAGPTSKPLASVSKSVTQSATPGPKTSTSAPKPVTSGSKPVISGSKPVTSGSKPLVSGPKPASTGSKTTSSGLKQPSASAKSTTSGPKLASSQSSKSHPTTSSSATVSSKAGVSSSSKVLTSSKSSSSSSSASSKAVSASLTASANTSASSKTSTAQKESSSKQSSSKTKTIAALPKLAQETSHATTRPAPLVISTAPATSPTVKSTVSPRATLSSPPLSRSNSAKSPIRSRKGSLSAVIDKLKNTASSVHVSSITNNDSVVLVSTAHVSPTTQASAAENPQVSTVSYGHTSNGVPELPAIKADVKTTKDAVKSKSSNVVTVAKAEIAVKALTTTAAITNGTVSNASDRMNSEHVSERREKSVSPTTTRQDESSETPPPLLKPQEIDPQTSLSACASDSASRSAAEDSEDVSIVTEIPAEDSSSCPASAESKTAGERPRSRGEEKTASSVQNSNGTTDERSGKKRSSATADERPGNQIRSKLKPQAEPDRSAPVAAAAMPALTAGTQLNTSALSSLVSYGDESSSSPQEISPDQAADPEPPVLEPYGKTDSPGDAPTLATVGQDDLQSLSPDGNLVIDVPGAANAHTIAPLPPATHSPDHDHSMDPEVDSQAENTSPLSDPDQSHLLYEGTSDQSQPDASPCDIDDDLMDEALIGGMDS</sequence>
<feature type="compositionally biased region" description="Low complexity" evidence="9">
    <location>
        <begin position="1940"/>
        <end position="1952"/>
    </location>
</feature>
<feature type="compositionally biased region" description="Basic and acidic residues" evidence="9">
    <location>
        <begin position="872"/>
        <end position="881"/>
    </location>
</feature>
<feature type="compositionally biased region" description="Polar residues" evidence="9">
    <location>
        <begin position="2064"/>
        <end position="2080"/>
    </location>
</feature>
<feature type="compositionally biased region" description="Low complexity" evidence="9">
    <location>
        <begin position="1406"/>
        <end position="1423"/>
    </location>
</feature>
<dbReference type="GO" id="GO:0016592">
    <property type="term" value="C:mediator complex"/>
    <property type="evidence" value="ECO:0007669"/>
    <property type="project" value="InterPro"/>
</dbReference>
<feature type="compositionally biased region" description="Basic and acidic residues" evidence="9">
    <location>
        <begin position="1982"/>
        <end position="1995"/>
    </location>
</feature>
<feature type="region of interest" description="Disordered" evidence="9">
    <location>
        <begin position="2064"/>
        <end position="2208"/>
    </location>
</feature>
<dbReference type="GO" id="GO:0045944">
    <property type="term" value="P:positive regulation of transcription by RNA polymerase II"/>
    <property type="evidence" value="ECO:0007669"/>
    <property type="project" value="UniProtKB-ARBA"/>
</dbReference>
<dbReference type="InterPro" id="IPR051999">
    <property type="entry name" value="Mediator_complex_subunit_1"/>
</dbReference>
<keyword evidence="4" id="KW-0805">Transcription regulation</keyword>
<evidence type="ECO:0000256" key="1">
    <source>
        <dbReference type="ARBA" id="ARBA00004123"/>
    </source>
</evidence>